<protein>
    <submittedName>
        <fullName evidence="1">Uncharacterized protein</fullName>
    </submittedName>
</protein>
<proteinExistence type="predicted"/>
<feature type="non-terminal residue" evidence="1">
    <location>
        <position position="1"/>
    </location>
</feature>
<dbReference type="EMBL" id="JABFTP020000144">
    <property type="protein sequence ID" value="KAL3283313.1"/>
    <property type="molecule type" value="Genomic_DNA"/>
</dbReference>
<evidence type="ECO:0000313" key="1">
    <source>
        <dbReference type="EMBL" id="KAL3283313.1"/>
    </source>
</evidence>
<accession>A0ABD2NXP6</accession>
<comment type="caution">
    <text evidence="1">The sequence shown here is derived from an EMBL/GenBank/DDBJ whole genome shotgun (WGS) entry which is preliminary data.</text>
</comment>
<evidence type="ECO:0000313" key="2">
    <source>
        <dbReference type="Proteomes" id="UP001516400"/>
    </source>
</evidence>
<reference evidence="1 2" key="1">
    <citation type="journal article" date="2021" name="BMC Biol.">
        <title>Horizontally acquired antibacterial genes associated with adaptive radiation of ladybird beetles.</title>
        <authorList>
            <person name="Li H.S."/>
            <person name="Tang X.F."/>
            <person name="Huang Y.H."/>
            <person name="Xu Z.Y."/>
            <person name="Chen M.L."/>
            <person name="Du X.Y."/>
            <person name="Qiu B.Y."/>
            <person name="Chen P.T."/>
            <person name="Zhang W."/>
            <person name="Slipinski A."/>
            <person name="Escalona H.E."/>
            <person name="Waterhouse R.M."/>
            <person name="Zwick A."/>
            <person name="Pang H."/>
        </authorList>
    </citation>
    <scope>NUCLEOTIDE SEQUENCE [LARGE SCALE GENOMIC DNA]</scope>
    <source>
        <strain evidence="1">SYSU2018</strain>
    </source>
</reference>
<dbReference type="AlphaFoldDB" id="A0ABD2NXP6"/>
<gene>
    <name evidence="1" type="ORF">HHI36_006461</name>
</gene>
<keyword evidence="2" id="KW-1185">Reference proteome</keyword>
<organism evidence="1 2">
    <name type="scientific">Cryptolaemus montrouzieri</name>
    <dbReference type="NCBI Taxonomy" id="559131"/>
    <lineage>
        <taxon>Eukaryota</taxon>
        <taxon>Metazoa</taxon>
        <taxon>Ecdysozoa</taxon>
        <taxon>Arthropoda</taxon>
        <taxon>Hexapoda</taxon>
        <taxon>Insecta</taxon>
        <taxon>Pterygota</taxon>
        <taxon>Neoptera</taxon>
        <taxon>Endopterygota</taxon>
        <taxon>Coleoptera</taxon>
        <taxon>Polyphaga</taxon>
        <taxon>Cucujiformia</taxon>
        <taxon>Coccinelloidea</taxon>
        <taxon>Coccinellidae</taxon>
        <taxon>Scymninae</taxon>
        <taxon>Scymnini</taxon>
        <taxon>Cryptolaemus</taxon>
    </lineage>
</organism>
<name>A0ABD2NXP6_9CUCU</name>
<sequence>ISDTQRPLSANLSPFRTNDENCHFINQDKRFCDHRSRWNHRVSSTDIHRVVPAHKE</sequence>
<dbReference type="Proteomes" id="UP001516400">
    <property type="component" value="Unassembled WGS sequence"/>
</dbReference>